<organism evidence="2 3">
    <name type="scientific">Eumeta variegata</name>
    <name type="common">Bagworm moth</name>
    <name type="synonym">Eumeta japonica</name>
    <dbReference type="NCBI Taxonomy" id="151549"/>
    <lineage>
        <taxon>Eukaryota</taxon>
        <taxon>Metazoa</taxon>
        <taxon>Ecdysozoa</taxon>
        <taxon>Arthropoda</taxon>
        <taxon>Hexapoda</taxon>
        <taxon>Insecta</taxon>
        <taxon>Pterygota</taxon>
        <taxon>Neoptera</taxon>
        <taxon>Endopterygota</taxon>
        <taxon>Lepidoptera</taxon>
        <taxon>Glossata</taxon>
        <taxon>Ditrysia</taxon>
        <taxon>Tineoidea</taxon>
        <taxon>Psychidae</taxon>
        <taxon>Oiketicinae</taxon>
        <taxon>Eumeta</taxon>
    </lineage>
</organism>
<keyword evidence="3" id="KW-1185">Reference proteome</keyword>
<evidence type="ECO:0000313" key="3">
    <source>
        <dbReference type="Proteomes" id="UP000299102"/>
    </source>
</evidence>
<evidence type="ECO:0008006" key="4">
    <source>
        <dbReference type="Google" id="ProtNLM"/>
    </source>
</evidence>
<gene>
    <name evidence="2" type="ORF">EVAR_15013_1</name>
</gene>
<comment type="caution">
    <text evidence="2">The sequence shown here is derived from an EMBL/GenBank/DDBJ whole genome shotgun (WGS) entry which is preliminary data.</text>
</comment>
<accession>A0A4C1X800</accession>
<proteinExistence type="predicted"/>
<dbReference type="EMBL" id="BGZK01000750">
    <property type="protein sequence ID" value="GBP59012.1"/>
    <property type="molecule type" value="Genomic_DNA"/>
</dbReference>
<evidence type="ECO:0000313" key="2">
    <source>
        <dbReference type="EMBL" id="GBP59012.1"/>
    </source>
</evidence>
<evidence type="ECO:0000256" key="1">
    <source>
        <dbReference type="SAM" id="MobiDB-lite"/>
    </source>
</evidence>
<dbReference type="AlphaFoldDB" id="A0A4C1X800"/>
<dbReference type="Proteomes" id="UP000299102">
    <property type="component" value="Unassembled WGS sequence"/>
</dbReference>
<reference evidence="2 3" key="1">
    <citation type="journal article" date="2019" name="Commun. Biol.">
        <title>The bagworm genome reveals a unique fibroin gene that provides high tensile strength.</title>
        <authorList>
            <person name="Kono N."/>
            <person name="Nakamura H."/>
            <person name="Ohtoshi R."/>
            <person name="Tomita M."/>
            <person name="Numata K."/>
            <person name="Arakawa K."/>
        </authorList>
    </citation>
    <scope>NUCLEOTIDE SEQUENCE [LARGE SCALE GENOMIC DNA]</scope>
</reference>
<protein>
    <recommendedName>
        <fullName evidence="4">Nucleic-acid-binding protein from transposon X-element</fullName>
    </recommendedName>
</protein>
<feature type="region of interest" description="Disordered" evidence="1">
    <location>
        <begin position="16"/>
        <end position="39"/>
    </location>
</feature>
<name>A0A4C1X800_EUMVA</name>
<dbReference type="OrthoDB" id="7487068at2759"/>
<sequence length="142" mass="16364">MSIKCLSGIRVEVPPRKRGPGQYHCRQRECPSTQESVGKPSCVNCGQDHTTNYRECPKTLNLTTKTTNRTGKKWSFRTPPSVNRDKRNFPALRAKNSTWSFDVAFRLAPINPWRKSRLRGLPRSRRGRPPAKSFLRCLLLLR</sequence>